<dbReference type="InterPro" id="IPR036412">
    <property type="entry name" value="HAD-like_sf"/>
</dbReference>
<name>A0ABQ4N1Z1_9BACL</name>
<organism evidence="1 2">
    <name type="scientific">Paenibacillus cisolokensis</name>
    <dbReference type="NCBI Taxonomy" id="1658519"/>
    <lineage>
        <taxon>Bacteria</taxon>
        <taxon>Bacillati</taxon>
        <taxon>Bacillota</taxon>
        <taxon>Bacilli</taxon>
        <taxon>Bacillales</taxon>
        <taxon>Paenibacillaceae</taxon>
        <taxon>Paenibacillus</taxon>
    </lineage>
</organism>
<dbReference type="Gene3D" id="3.30.1240.10">
    <property type="match status" value="1"/>
</dbReference>
<dbReference type="PANTHER" id="PTHR10000">
    <property type="entry name" value="PHOSPHOSERINE PHOSPHATASE"/>
    <property type="match status" value="1"/>
</dbReference>
<accession>A0ABQ4N1Z1</accession>
<dbReference type="EMBL" id="BOVJ01000017">
    <property type="protein sequence ID" value="GIQ62026.1"/>
    <property type="molecule type" value="Genomic_DNA"/>
</dbReference>
<evidence type="ECO:0000313" key="1">
    <source>
        <dbReference type="EMBL" id="GIQ62026.1"/>
    </source>
</evidence>
<dbReference type="Gene3D" id="3.40.50.1000">
    <property type="entry name" value="HAD superfamily/HAD-like"/>
    <property type="match status" value="1"/>
</dbReference>
<dbReference type="Proteomes" id="UP000680304">
    <property type="component" value="Unassembled WGS sequence"/>
</dbReference>
<evidence type="ECO:0000313" key="2">
    <source>
        <dbReference type="Proteomes" id="UP000680304"/>
    </source>
</evidence>
<keyword evidence="2" id="KW-1185">Reference proteome</keyword>
<reference evidence="1 2" key="1">
    <citation type="submission" date="2021-04" db="EMBL/GenBank/DDBJ databases">
        <title>Draft genome sequence of Paenibacillus cisolokensis, LC2-13A.</title>
        <authorList>
            <person name="Uke A."/>
            <person name="Chhe C."/>
            <person name="Baramee S."/>
            <person name="Kosugi A."/>
        </authorList>
    </citation>
    <scope>NUCLEOTIDE SEQUENCE [LARGE SCALE GENOMIC DNA]</scope>
    <source>
        <strain evidence="1 2">LC2-13A</strain>
    </source>
</reference>
<dbReference type="PANTHER" id="PTHR10000:SF8">
    <property type="entry name" value="HAD SUPERFAMILY HYDROLASE-LIKE, TYPE 3"/>
    <property type="match status" value="1"/>
</dbReference>
<protein>
    <recommendedName>
        <fullName evidence="3">Hydrolase</fullName>
    </recommendedName>
</protein>
<dbReference type="InterPro" id="IPR023214">
    <property type="entry name" value="HAD_sf"/>
</dbReference>
<evidence type="ECO:0008006" key="3">
    <source>
        <dbReference type="Google" id="ProtNLM"/>
    </source>
</evidence>
<dbReference type="RefSeq" id="WP_244863179.1">
    <property type="nucleotide sequence ID" value="NZ_BOVJ01000017.1"/>
</dbReference>
<gene>
    <name evidence="1" type="ORF">PACILC2_05940</name>
</gene>
<dbReference type="SUPFAM" id="SSF56784">
    <property type="entry name" value="HAD-like"/>
    <property type="match status" value="1"/>
</dbReference>
<sequence length="105" mass="11465">MGKRAYITDLDGTLLRSDQTLSGYTIGVLSNALAQDVVVSFATARGYISAHSVVSAIPWKYPLILYNGALLYDGLQHTVIGGYWLENTLTDRIFEIGRASHSAIM</sequence>
<comment type="caution">
    <text evidence="1">The sequence shown here is derived from an EMBL/GenBank/DDBJ whole genome shotgun (WGS) entry which is preliminary data.</text>
</comment>
<proteinExistence type="predicted"/>
<dbReference type="Pfam" id="PF08282">
    <property type="entry name" value="Hydrolase_3"/>
    <property type="match status" value="1"/>
</dbReference>